<gene>
    <name evidence="2" type="ORF">pdam_00022814</name>
</gene>
<feature type="region of interest" description="Disordered" evidence="1">
    <location>
        <begin position="1"/>
        <end position="24"/>
    </location>
</feature>
<name>A0A3M6V369_POCDA</name>
<evidence type="ECO:0000313" key="2">
    <source>
        <dbReference type="EMBL" id="RMX60362.1"/>
    </source>
</evidence>
<keyword evidence="3" id="KW-1185">Reference proteome</keyword>
<accession>A0A3M6V369</accession>
<proteinExistence type="predicted"/>
<dbReference type="AlphaFoldDB" id="A0A3M6V369"/>
<evidence type="ECO:0000313" key="3">
    <source>
        <dbReference type="Proteomes" id="UP000275408"/>
    </source>
</evidence>
<evidence type="ECO:0000256" key="1">
    <source>
        <dbReference type="SAM" id="MobiDB-lite"/>
    </source>
</evidence>
<comment type="caution">
    <text evidence="2">The sequence shown here is derived from an EMBL/GenBank/DDBJ whole genome shotgun (WGS) entry which is preliminary data.</text>
</comment>
<sequence>MKTEEKESILQENENDHRMTRTTNLTGSGAQTIIFEEPRYFSFLTLENLSIRFRHSTKYKLYFMRSIFIDVDGNDRGQTSCPVVWAEMQTDKM</sequence>
<reference evidence="2 3" key="1">
    <citation type="journal article" date="2018" name="Sci. Rep.">
        <title>Comparative analysis of the Pocillopora damicornis genome highlights role of immune system in coral evolution.</title>
        <authorList>
            <person name="Cunning R."/>
            <person name="Bay R.A."/>
            <person name="Gillette P."/>
            <person name="Baker A.C."/>
            <person name="Traylor-Knowles N."/>
        </authorList>
    </citation>
    <scope>NUCLEOTIDE SEQUENCE [LARGE SCALE GENOMIC DNA]</scope>
    <source>
        <strain evidence="2">RSMAS</strain>
        <tissue evidence="2">Whole animal</tissue>
    </source>
</reference>
<feature type="compositionally biased region" description="Basic and acidic residues" evidence="1">
    <location>
        <begin position="1"/>
        <end position="19"/>
    </location>
</feature>
<dbReference type="Proteomes" id="UP000275408">
    <property type="component" value="Unassembled WGS sequence"/>
</dbReference>
<dbReference type="EMBL" id="RCHS01000168">
    <property type="protein sequence ID" value="RMX60362.1"/>
    <property type="molecule type" value="Genomic_DNA"/>
</dbReference>
<organism evidence="2 3">
    <name type="scientific">Pocillopora damicornis</name>
    <name type="common">Cauliflower coral</name>
    <name type="synonym">Millepora damicornis</name>
    <dbReference type="NCBI Taxonomy" id="46731"/>
    <lineage>
        <taxon>Eukaryota</taxon>
        <taxon>Metazoa</taxon>
        <taxon>Cnidaria</taxon>
        <taxon>Anthozoa</taxon>
        <taxon>Hexacorallia</taxon>
        <taxon>Scleractinia</taxon>
        <taxon>Astrocoeniina</taxon>
        <taxon>Pocilloporidae</taxon>
        <taxon>Pocillopora</taxon>
    </lineage>
</organism>
<protein>
    <submittedName>
        <fullName evidence="2">Uncharacterized protein</fullName>
    </submittedName>
</protein>